<keyword evidence="3" id="KW-1185">Reference proteome</keyword>
<dbReference type="Proteomes" id="UP000293638">
    <property type="component" value="Unassembled WGS sequence"/>
</dbReference>
<feature type="compositionally biased region" description="Low complexity" evidence="1">
    <location>
        <begin position="32"/>
        <end position="43"/>
    </location>
</feature>
<gene>
    <name evidence="2" type="ORF">EV189_1511</name>
</gene>
<feature type="region of interest" description="Disordered" evidence="1">
    <location>
        <begin position="18"/>
        <end position="74"/>
    </location>
</feature>
<dbReference type="AlphaFoldDB" id="A0A4Q7NSI4"/>
<comment type="caution">
    <text evidence="2">The sequence shown here is derived from an EMBL/GenBank/DDBJ whole genome shotgun (WGS) entry which is preliminary data.</text>
</comment>
<proteinExistence type="predicted"/>
<feature type="compositionally biased region" description="Gly residues" evidence="1">
    <location>
        <begin position="46"/>
        <end position="74"/>
    </location>
</feature>
<evidence type="ECO:0000313" key="3">
    <source>
        <dbReference type="Proteomes" id="UP000293638"/>
    </source>
</evidence>
<accession>A0A4Q7NSI4</accession>
<evidence type="ECO:0000313" key="2">
    <source>
        <dbReference type="EMBL" id="RZS89738.1"/>
    </source>
</evidence>
<dbReference type="RefSeq" id="WP_165400180.1">
    <property type="nucleotide sequence ID" value="NZ_SGXD01000002.1"/>
</dbReference>
<reference evidence="2 3" key="1">
    <citation type="submission" date="2019-02" db="EMBL/GenBank/DDBJ databases">
        <title>Genomic Encyclopedia of Type Strains, Phase IV (KMG-IV): sequencing the most valuable type-strain genomes for metagenomic binning, comparative biology and taxonomic classification.</title>
        <authorList>
            <person name="Goeker M."/>
        </authorList>
    </citation>
    <scope>NUCLEOTIDE SEQUENCE [LARGE SCALE GENOMIC DNA]</scope>
    <source>
        <strain evidence="2 3">DSM 45622</strain>
    </source>
</reference>
<protein>
    <submittedName>
        <fullName evidence="2">Uncharacterized protein</fullName>
    </submittedName>
</protein>
<feature type="compositionally biased region" description="Basic and acidic residues" evidence="1">
    <location>
        <begin position="19"/>
        <end position="31"/>
    </location>
</feature>
<name>A0A4Q7NSI4_9ACTN</name>
<evidence type="ECO:0000256" key="1">
    <source>
        <dbReference type="SAM" id="MobiDB-lite"/>
    </source>
</evidence>
<sequence>MPLLSKLVTFARSPQGKKLLGEAQRRAKDPQTRAQVQQLVQRARSGRGGSGQGGSGQGGSGQAGSGQGDGPTER</sequence>
<dbReference type="EMBL" id="SGXD01000002">
    <property type="protein sequence ID" value="RZS89738.1"/>
    <property type="molecule type" value="Genomic_DNA"/>
</dbReference>
<organism evidence="2 3">
    <name type="scientific">Motilibacter rhizosphaerae</name>
    <dbReference type="NCBI Taxonomy" id="598652"/>
    <lineage>
        <taxon>Bacteria</taxon>
        <taxon>Bacillati</taxon>
        <taxon>Actinomycetota</taxon>
        <taxon>Actinomycetes</taxon>
        <taxon>Motilibacterales</taxon>
        <taxon>Motilibacteraceae</taxon>
        <taxon>Motilibacter</taxon>
    </lineage>
</organism>